<dbReference type="Pfam" id="PF04773">
    <property type="entry name" value="FecR"/>
    <property type="match status" value="1"/>
</dbReference>
<dbReference type="GO" id="GO:0016989">
    <property type="term" value="F:sigma factor antagonist activity"/>
    <property type="evidence" value="ECO:0007669"/>
    <property type="project" value="TreeGrafter"/>
</dbReference>
<reference evidence="4" key="1">
    <citation type="submission" date="2018-07" db="EMBL/GenBank/DDBJ databases">
        <authorList>
            <person name="Blom J."/>
        </authorList>
    </citation>
    <scope>NUCLEOTIDE SEQUENCE [LARGE SCALE GENOMIC DNA]</scope>
    <source>
        <strain evidence="4">CCOS 864</strain>
    </source>
</reference>
<dbReference type="Pfam" id="PF16220">
    <property type="entry name" value="DUF4880"/>
    <property type="match status" value="1"/>
</dbReference>
<dbReference type="EMBL" id="UIDD01000008">
    <property type="protein sequence ID" value="SUQ63843.1"/>
    <property type="molecule type" value="Genomic_DNA"/>
</dbReference>
<protein>
    <submittedName>
        <fullName evidence="3">Protein FecR</fullName>
    </submittedName>
</protein>
<dbReference type="InterPro" id="IPR006860">
    <property type="entry name" value="FecR"/>
</dbReference>
<evidence type="ECO:0000313" key="4">
    <source>
        <dbReference type="Proteomes" id="UP000255177"/>
    </source>
</evidence>
<dbReference type="InterPro" id="IPR012373">
    <property type="entry name" value="Ferrdict_sens_TM"/>
</dbReference>
<dbReference type="Proteomes" id="UP000255177">
    <property type="component" value="Unassembled WGS sequence"/>
</dbReference>
<evidence type="ECO:0000259" key="2">
    <source>
        <dbReference type="Pfam" id="PF16220"/>
    </source>
</evidence>
<dbReference type="PANTHER" id="PTHR30273">
    <property type="entry name" value="PERIPLASMIC SIGNAL SENSOR AND SIGMA FACTOR ACTIVATOR FECR-RELATED"/>
    <property type="match status" value="1"/>
</dbReference>
<dbReference type="Gene3D" id="2.60.120.1440">
    <property type="match status" value="1"/>
</dbReference>
<evidence type="ECO:0000313" key="3">
    <source>
        <dbReference type="EMBL" id="SUQ63843.1"/>
    </source>
</evidence>
<gene>
    <name evidence="3" type="primary">fecR5</name>
    <name evidence="3" type="ORF">CCOS864_03297</name>
</gene>
<organism evidence="3 4">
    <name type="scientific">Pseudomonas wadenswilerensis</name>
    <dbReference type="NCBI Taxonomy" id="1785161"/>
    <lineage>
        <taxon>Bacteria</taxon>
        <taxon>Pseudomonadati</taxon>
        <taxon>Pseudomonadota</taxon>
        <taxon>Gammaproteobacteria</taxon>
        <taxon>Pseudomonadales</taxon>
        <taxon>Pseudomonadaceae</taxon>
        <taxon>Pseudomonas</taxon>
    </lineage>
</organism>
<dbReference type="PANTHER" id="PTHR30273:SF2">
    <property type="entry name" value="PROTEIN FECR"/>
    <property type="match status" value="1"/>
</dbReference>
<keyword evidence="4" id="KW-1185">Reference proteome</keyword>
<evidence type="ECO:0000259" key="1">
    <source>
        <dbReference type="Pfam" id="PF04773"/>
    </source>
</evidence>
<sequence length="317" mass="35300">MTERERQRQALKAAARWHVQLAAGDAPAELHQAWQLWLASAAEHRWAWARVEQLQGRLASVPGALAFDTLQRSEAEGLPRRSVLKGLLLATGLGLGGWASYRSQPAQHWLADVHSATGEIRHLTLDDGSQLVLDTASAVDIRFDHQQRLIRLRHGRIFLTSGKDSRQRPLRVETAQGLVEALGTRFSVEQRDTASRVEVFEHAVRINPHQAPARRLHAGQRCQFDSHVVHAAQTVASSEAAWTGGHLIVEDWRLGDLLEELGRYRPGLLSYSNELNGLRVSGTFSLTDSDAALSALATSFKLQVRRYNRFWVSVGLS</sequence>
<proteinExistence type="predicted"/>
<dbReference type="RefSeq" id="WP_115087455.1">
    <property type="nucleotide sequence ID" value="NZ_CBCSFG010000024.1"/>
</dbReference>
<dbReference type="PIRSF" id="PIRSF018266">
    <property type="entry name" value="FecR"/>
    <property type="match status" value="1"/>
</dbReference>
<dbReference type="AlphaFoldDB" id="A0A380T1F3"/>
<name>A0A380T1F3_9PSED</name>
<feature type="domain" description="FecR protein" evidence="1">
    <location>
        <begin position="112"/>
        <end position="204"/>
    </location>
</feature>
<accession>A0A380T1F3</accession>
<dbReference type="InterPro" id="IPR032623">
    <property type="entry name" value="FecR_N"/>
</dbReference>
<feature type="domain" description="FecR N-terminal" evidence="2">
    <location>
        <begin position="13"/>
        <end position="54"/>
    </location>
</feature>